<evidence type="ECO:0000256" key="4">
    <source>
        <dbReference type="ARBA" id="ARBA00013673"/>
    </source>
</evidence>
<evidence type="ECO:0000313" key="15">
    <source>
        <dbReference type="EMBL" id="GAA3694671.1"/>
    </source>
</evidence>
<keyword evidence="5 12" id="KW-0963">Cytoplasm</keyword>
<dbReference type="SUPFAM" id="SSF88697">
    <property type="entry name" value="PUA domain-like"/>
    <property type="match status" value="1"/>
</dbReference>
<evidence type="ECO:0000256" key="5">
    <source>
        <dbReference type="ARBA" id="ARBA00022490"/>
    </source>
</evidence>
<dbReference type="Gene3D" id="3.40.1280.10">
    <property type="match status" value="1"/>
</dbReference>
<dbReference type="EMBL" id="BAAAYX010000002">
    <property type="protein sequence ID" value="GAA3694671.1"/>
    <property type="molecule type" value="Genomic_DNA"/>
</dbReference>
<dbReference type="PIRSF" id="PIRSF015601">
    <property type="entry name" value="MTase_slr0722"/>
    <property type="match status" value="1"/>
</dbReference>
<evidence type="ECO:0000259" key="14">
    <source>
        <dbReference type="Pfam" id="PF20260"/>
    </source>
</evidence>
<evidence type="ECO:0000256" key="1">
    <source>
        <dbReference type="ARBA" id="ARBA00004496"/>
    </source>
</evidence>
<organism evidence="15 16">
    <name type="scientific">Microlunatus aurantiacus</name>
    <dbReference type="NCBI Taxonomy" id="446786"/>
    <lineage>
        <taxon>Bacteria</taxon>
        <taxon>Bacillati</taxon>
        <taxon>Actinomycetota</taxon>
        <taxon>Actinomycetes</taxon>
        <taxon>Propionibacteriales</taxon>
        <taxon>Propionibacteriaceae</taxon>
        <taxon>Microlunatus</taxon>
    </lineage>
</organism>
<comment type="subcellular location">
    <subcellularLocation>
        <location evidence="1 12">Cytoplasm</location>
    </subcellularLocation>
</comment>
<dbReference type="EC" id="2.1.1.193" evidence="3 12"/>
<accession>A0ABP7CQG7</accession>
<dbReference type="Pfam" id="PF04452">
    <property type="entry name" value="Methyltrans_RNA"/>
    <property type="match status" value="1"/>
</dbReference>
<sequence length="247" mass="25778">MSSEPLFHAALPDPLPRLGETVLLDGPEGRHAAVVRRIRLGETVVLADGAGRAVTGPVVATGKQSITVEVLGHREEPAPAVRFVVVQALAKGDRGELAVELLTEVGVTEIVPWQAARSIVRWSGERGTKGLARWRSSAREAAKQSRRLWVPTVAEPIDTRTLATRIAAADVALLLHEDAAAPVASVSLPESGEVLLVVGPEGGLAPDELTALTAVGGRPTLLTPHVLRTSTAGVVACAGLMLRGRTG</sequence>
<evidence type="ECO:0000256" key="11">
    <source>
        <dbReference type="ARBA" id="ARBA00047944"/>
    </source>
</evidence>
<dbReference type="InterPro" id="IPR029028">
    <property type="entry name" value="Alpha/beta_knot_MTases"/>
</dbReference>
<evidence type="ECO:0000256" key="10">
    <source>
        <dbReference type="ARBA" id="ARBA00025699"/>
    </source>
</evidence>
<dbReference type="InterPro" id="IPR046886">
    <property type="entry name" value="RsmE_MTase_dom"/>
</dbReference>
<name>A0ABP7CQG7_9ACTN</name>
<evidence type="ECO:0000256" key="12">
    <source>
        <dbReference type="PIRNR" id="PIRNR015601"/>
    </source>
</evidence>
<comment type="function">
    <text evidence="10 12">Specifically methylates the N3 position of the uracil ring of uridine 1498 (m3U1498) in 16S rRNA. Acts on the fully assembled 30S ribosomal subunit.</text>
</comment>
<dbReference type="SUPFAM" id="SSF75217">
    <property type="entry name" value="alpha/beta knot"/>
    <property type="match status" value="1"/>
</dbReference>
<dbReference type="RefSeq" id="WP_344810988.1">
    <property type="nucleotide sequence ID" value="NZ_BAAAYX010000002.1"/>
</dbReference>
<proteinExistence type="inferred from homology"/>
<dbReference type="Proteomes" id="UP001500051">
    <property type="component" value="Unassembled WGS sequence"/>
</dbReference>
<keyword evidence="8 12" id="KW-0808">Transferase</keyword>
<dbReference type="InterPro" id="IPR006700">
    <property type="entry name" value="RsmE"/>
</dbReference>
<dbReference type="InterPro" id="IPR029026">
    <property type="entry name" value="tRNA_m1G_MTases_N"/>
</dbReference>
<dbReference type="InterPro" id="IPR015947">
    <property type="entry name" value="PUA-like_sf"/>
</dbReference>
<evidence type="ECO:0000256" key="3">
    <source>
        <dbReference type="ARBA" id="ARBA00012328"/>
    </source>
</evidence>
<dbReference type="Gene3D" id="2.40.240.20">
    <property type="entry name" value="Hypothetical PUA domain-like, domain 1"/>
    <property type="match status" value="1"/>
</dbReference>
<evidence type="ECO:0000256" key="7">
    <source>
        <dbReference type="ARBA" id="ARBA00022603"/>
    </source>
</evidence>
<keyword evidence="16" id="KW-1185">Reference proteome</keyword>
<comment type="catalytic activity">
    <reaction evidence="11 12">
        <text>uridine(1498) in 16S rRNA + S-adenosyl-L-methionine = N(3)-methyluridine(1498) in 16S rRNA + S-adenosyl-L-homocysteine + H(+)</text>
        <dbReference type="Rhea" id="RHEA:42920"/>
        <dbReference type="Rhea" id="RHEA-COMP:10283"/>
        <dbReference type="Rhea" id="RHEA-COMP:10284"/>
        <dbReference type="ChEBI" id="CHEBI:15378"/>
        <dbReference type="ChEBI" id="CHEBI:57856"/>
        <dbReference type="ChEBI" id="CHEBI:59789"/>
        <dbReference type="ChEBI" id="CHEBI:65315"/>
        <dbReference type="ChEBI" id="CHEBI:74502"/>
        <dbReference type="EC" id="2.1.1.193"/>
    </reaction>
</comment>
<keyword evidence="9 12" id="KW-0949">S-adenosyl-L-methionine</keyword>
<feature type="domain" description="Ribosomal RNA small subunit methyltransferase E methyltransferase" evidence="13">
    <location>
        <begin position="81"/>
        <end position="239"/>
    </location>
</feature>
<evidence type="ECO:0000256" key="9">
    <source>
        <dbReference type="ARBA" id="ARBA00022691"/>
    </source>
</evidence>
<evidence type="ECO:0000256" key="6">
    <source>
        <dbReference type="ARBA" id="ARBA00022552"/>
    </source>
</evidence>
<keyword evidence="6 12" id="KW-0698">rRNA processing</keyword>
<feature type="domain" description="Ribosomal RNA small subunit methyltransferase E PUA-like" evidence="14">
    <location>
        <begin position="24"/>
        <end position="71"/>
    </location>
</feature>
<reference evidence="16" key="1">
    <citation type="journal article" date="2019" name="Int. J. Syst. Evol. Microbiol.">
        <title>The Global Catalogue of Microorganisms (GCM) 10K type strain sequencing project: providing services to taxonomists for standard genome sequencing and annotation.</title>
        <authorList>
            <consortium name="The Broad Institute Genomics Platform"/>
            <consortium name="The Broad Institute Genome Sequencing Center for Infectious Disease"/>
            <person name="Wu L."/>
            <person name="Ma J."/>
        </authorList>
    </citation>
    <scope>NUCLEOTIDE SEQUENCE [LARGE SCALE GENOMIC DNA]</scope>
    <source>
        <strain evidence="16">JCM 16548</strain>
    </source>
</reference>
<dbReference type="InterPro" id="IPR046887">
    <property type="entry name" value="RsmE_PUA-like"/>
</dbReference>
<evidence type="ECO:0000256" key="2">
    <source>
        <dbReference type="ARBA" id="ARBA00005528"/>
    </source>
</evidence>
<gene>
    <name evidence="15" type="ORF">GCM10022204_08080</name>
</gene>
<dbReference type="CDD" id="cd18084">
    <property type="entry name" value="RsmE-like"/>
    <property type="match status" value="1"/>
</dbReference>
<protein>
    <recommendedName>
        <fullName evidence="4 12">Ribosomal RNA small subunit methyltransferase E</fullName>
        <ecNumber evidence="3 12">2.1.1.193</ecNumber>
    </recommendedName>
</protein>
<dbReference type="PANTHER" id="PTHR30027">
    <property type="entry name" value="RIBOSOMAL RNA SMALL SUBUNIT METHYLTRANSFERASE E"/>
    <property type="match status" value="1"/>
</dbReference>
<dbReference type="NCBIfam" id="NF008693">
    <property type="entry name" value="PRK11713.2-3"/>
    <property type="match status" value="1"/>
</dbReference>
<evidence type="ECO:0000256" key="8">
    <source>
        <dbReference type="ARBA" id="ARBA00022679"/>
    </source>
</evidence>
<dbReference type="PANTHER" id="PTHR30027:SF3">
    <property type="entry name" value="16S RRNA (URACIL(1498)-N(3))-METHYLTRANSFERASE"/>
    <property type="match status" value="1"/>
</dbReference>
<dbReference type="NCBIfam" id="TIGR00046">
    <property type="entry name" value="RsmE family RNA methyltransferase"/>
    <property type="match status" value="1"/>
</dbReference>
<evidence type="ECO:0000313" key="16">
    <source>
        <dbReference type="Proteomes" id="UP001500051"/>
    </source>
</evidence>
<comment type="similarity">
    <text evidence="2 12">Belongs to the RNA methyltransferase RsmE family.</text>
</comment>
<comment type="caution">
    <text evidence="15">The sequence shown here is derived from an EMBL/GenBank/DDBJ whole genome shotgun (WGS) entry which is preliminary data.</text>
</comment>
<keyword evidence="7 12" id="KW-0489">Methyltransferase</keyword>
<dbReference type="Pfam" id="PF20260">
    <property type="entry name" value="PUA_4"/>
    <property type="match status" value="1"/>
</dbReference>
<evidence type="ECO:0000259" key="13">
    <source>
        <dbReference type="Pfam" id="PF04452"/>
    </source>
</evidence>